<dbReference type="InterPro" id="IPR050490">
    <property type="entry name" value="Bact_solute-bd_prot1"/>
</dbReference>
<name>A0A506Y187_9MICO</name>
<dbReference type="PANTHER" id="PTHR43649:SF29">
    <property type="entry name" value="OSMOPROTECTIVE COMPOUNDS-BINDING PROTEIN GGTB"/>
    <property type="match status" value="1"/>
</dbReference>
<sequence>MSPLGPPRRESSVNPTRATTAIAATGILALALTACSASGGSADITAKPDFSGSLSILTAGAGDPMAPYFEGVVKDYQAEHPDLKITLAQETDDNAIKDKEKVLIGSQSLPDVYFTYAGNWGENFAVNGLAVDLSKQIAPGTEWGDSFGTAALDSFRYEGKYYGVPFYNDAKFMGYNKRIFSELGLEVPSTFDELISDCFTIKAAGQVPIAFGNKDGWPGLHYLGQLVAYNVPRDTIDADLAPKTARYDDPGYVTAMEQFQRLVTECTGDGSNSNGVTYTTAQQQQATGKAAMYYQELIEFDSVNTSDSQLNRDGFGIFQLPAPDGAKGDPGTLQGAPEGYMINAKSKNAPVALDFLKFLTNRENATTLSSPPYGQPSAVKGVVTEEVASPAVAEGAKLVDDAESSFAWLDMANVPEVADSWVAVSEGLVSGSLTPKAALAAVRAAAEKAK</sequence>
<dbReference type="SUPFAM" id="SSF53850">
    <property type="entry name" value="Periplasmic binding protein-like II"/>
    <property type="match status" value="1"/>
</dbReference>
<keyword evidence="2" id="KW-0813">Transport</keyword>
<dbReference type="AlphaFoldDB" id="A0A506Y187"/>
<dbReference type="InterPro" id="IPR006059">
    <property type="entry name" value="SBP"/>
</dbReference>
<accession>A0A506Y187</accession>
<dbReference type="Gene3D" id="3.40.190.10">
    <property type="entry name" value="Periplasmic binding protein-like II"/>
    <property type="match status" value="2"/>
</dbReference>
<comment type="caution">
    <text evidence="3">The sequence shown here is derived from an EMBL/GenBank/DDBJ whole genome shotgun (WGS) entry which is preliminary data.</text>
</comment>
<comment type="similarity">
    <text evidence="1">Belongs to the bacterial solute-binding protein 1 family.</text>
</comment>
<dbReference type="Pfam" id="PF01547">
    <property type="entry name" value="SBP_bac_1"/>
    <property type="match status" value="1"/>
</dbReference>
<dbReference type="PANTHER" id="PTHR43649">
    <property type="entry name" value="ARABINOSE-BINDING PROTEIN-RELATED"/>
    <property type="match status" value="1"/>
</dbReference>
<dbReference type="OrthoDB" id="8478044at2"/>
<evidence type="ECO:0000256" key="1">
    <source>
        <dbReference type="ARBA" id="ARBA00008520"/>
    </source>
</evidence>
<protein>
    <submittedName>
        <fullName evidence="3">Extracellular solute-binding protein</fullName>
    </submittedName>
</protein>
<gene>
    <name evidence="3" type="ORF">FJ657_07160</name>
</gene>
<evidence type="ECO:0000256" key="2">
    <source>
        <dbReference type="ARBA" id="ARBA00022448"/>
    </source>
</evidence>
<evidence type="ECO:0000313" key="4">
    <source>
        <dbReference type="Proteomes" id="UP000316252"/>
    </source>
</evidence>
<dbReference type="Proteomes" id="UP000316252">
    <property type="component" value="Unassembled WGS sequence"/>
</dbReference>
<reference evidence="3 4" key="1">
    <citation type="submission" date="2019-06" db="EMBL/GenBank/DDBJ databases">
        <authorList>
            <person name="Li F."/>
        </authorList>
    </citation>
    <scope>NUCLEOTIDE SEQUENCE [LARGE SCALE GENOMIC DNA]</scope>
    <source>
        <strain evidence="3 4">10F1D-1</strain>
    </source>
</reference>
<evidence type="ECO:0000313" key="3">
    <source>
        <dbReference type="EMBL" id="TPW75653.1"/>
    </source>
</evidence>
<proteinExistence type="inferred from homology"/>
<dbReference type="EMBL" id="VHQG01000002">
    <property type="protein sequence ID" value="TPW75653.1"/>
    <property type="molecule type" value="Genomic_DNA"/>
</dbReference>
<keyword evidence="4" id="KW-1185">Reference proteome</keyword>
<organism evidence="3 4">
    <name type="scientific">Schumannella soli</name>
    <dbReference type="NCBI Taxonomy" id="2590779"/>
    <lineage>
        <taxon>Bacteria</taxon>
        <taxon>Bacillati</taxon>
        <taxon>Actinomycetota</taxon>
        <taxon>Actinomycetes</taxon>
        <taxon>Micrococcales</taxon>
        <taxon>Microbacteriaceae</taxon>
        <taxon>Schumannella</taxon>
    </lineage>
</organism>